<dbReference type="EMBL" id="JAGYVZ010000049">
    <property type="protein sequence ID" value="MBS7234151.1"/>
    <property type="molecule type" value="Genomic_DNA"/>
</dbReference>
<evidence type="ECO:0000313" key="2">
    <source>
        <dbReference type="Proteomes" id="UP000722625"/>
    </source>
</evidence>
<proteinExistence type="predicted"/>
<protein>
    <recommendedName>
        <fullName evidence="3">DUF2382 domain-containing protein</fullName>
    </recommendedName>
</protein>
<evidence type="ECO:0008006" key="3">
    <source>
        <dbReference type="Google" id="ProtNLM"/>
    </source>
</evidence>
<organism evidence="1 2">
    <name type="scientific">Flavobacterium psychroterrae</name>
    <dbReference type="NCBI Taxonomy" id="2133767"/>
    <lineage>
        <taxon>Bacteria</taxon>
        <taxon>Pseudomonadati</taxon>
        <taxon>Bacteroidota</taxon>
        <taxon>Flavobacteriia</taxon>
        <taxon>Flavobacteriales</taxon>
        <taxon>Flavobacteriaceae</taxon>
        <taxon>Flavobacterium</taxon>
    </lineage>
</organism>
<evidence type="ECO:0000313" key="1">
    <source>
        <dbReference type="EMBL" id="MBS7234151.1"/>
    </source>
</evidence>
<comment type="caution">
    <text evidence="1">The sequence shown here is derived from an EMBL/GenBank/DDBJ whole genome shotgun (WGS) entry which is preliminary data.</text>
</comment>
<gene>
    <name evidence="1" type="ORF">KHA90_24420</name>
</gene>
<dbReference type="RefSeq" id="WP_213308034.1">
    <property type="nucleotide sequence ID" value="NZ_JAGYVZ010000049.1"/>
</dbReference>
<accession>A0ABS5PJ12</accession>
<sequence>MKKHEIFETNPDLKSVHVTSDGTPFYNDNDAKMHAKTLKDKSVELIVNPLQIEVIDEDVDDNEFEDLNKLQHGDAIPGAMIEVPAIPDGSVTENLIAKGGEVINITGEAVETANIETTKEETPKNNTKKVK</sequence>
<keyword evidence="2" id="KW-1185">Reference proteome</keyword>
<dbReference type="Proteomes" id="UP000722625">
    <property type="component" value="Unassembled WGS sequence"/>
</dbReference>
<reference evidence="1 2" key="1">
    <citation type="journal article" date="2018" name="Int. J. Syst. Evol. Microbiol.">
        <title>Flavobacterium chryseum sp. nov. and Flavobacterium psychroterrae sp. nov., novel environmental bacteria isolated from Antarctica.</title>
        <authorList>
            <person name="Kralova S."/>
            <person name="Svec P."/>
            <person name="Busse H.J."/>
            <person name="Stankova E."/>
            <person name="Vaczi P."/>
            <person name="Sedlacek I."/>
        </authorList>
    </citation>
    <scope>NUCLEOTIDE SEQUENCE [LARGE SCALE GENOMIC DNA]</scope>
    <source>
        <strain evidence="1 2">CCM 8827</strain>
    </source>
</reference>
<name>A0ABS5PJ12_9FLAO</name>